<dbReference type="AlphaFoldDB" id="A0A242K4L3"/>
<reference evidence="7" key="3">
    <citation type="submission" date="2024-03" db="EMBL/GenBank/DDBJ databases">
        <title>The Genome Sequence of Enterococcus sp. DIV0242b.</title>
        <authorList>
            <consortium name="The Broad Institute Genomics Platform"/>
            <consortium name="The Broad Institute Microbial Omics Core"/>
            <consortium name="The Broad Institute Genomic Center for Infectious Diseases"/>
            <person name="Earl A."/>
            <person name="Manson A."/>
            <person name="Gilmore M."/>
            <person name="Schwartman J."/>
            <person name="Shea T."/>
            <person name="Abouelleil A."/>
            <person name="Cao P."/>
            <person name="Chapman S."/>
            <person name="Cusick C."/>
            <person name="Young S."/>
            <person name="Neafsey D."/>
            <person name="Nusbaum C."/>
            <person name="Birren B."/>
        </authorList>
    </citation>
    <scope>NUCLEOTIDE SEQUENCE</scope>
    <source>
        <strain evidence="7">9E7_DIV0242</strain>
    </source>
</reference>
<sequence length="320" mass="36462">MKKLVLFLFPLLFLLSACTAADDVEEEKSLVIGFSQSGTESKWRKRHTDSIKTELEKENQVLYRNGYMSQERQIQDIRTFIAYKVDLIVFTPLQEDGWELILKEAKQAEIPVIVVDRHITVSDQSLYITHIGPSFKAEGNRGGLYVTNYFSDSPKEEINILELAGLTETSPTTLRTEGFQETISRDPRMKVVDTLSGDYVRMKGKEQMEAYIKTKDISKIDVLYSHNDEMTHGALEALEETDIIPGKDLVIVTIDAQEDMIKKLRAGIVNCVVECNPNAGWFVANAINRYFDGKELSHEIYMPETVFSETNLDTIPTRNY</sequence>
<protein>
    <submittedName>
        <fullName evidence="7">Simple sugar transport system substrate-binding protein</fullName>
    </submittedName>
</protein>
<evidence type="ECO:0000256" key="1">
    <source>
        <dbReference type="ARBA" id="ARBA00004196"/>
    </source>
</evidence>
<dbReference type="EMBL" id="CP147247">
    <property type="protein sequence ID" value="WYJ90593.1"/>
    <property type="molecule type" value="Genomic_DNA"/>
</dbReference>
<reference evidence="7" key="2">
    <citation type="submission" date="2017-05" db="EMBL/GenBank/DDBJ databases">
        <authorList>
            <consortium name="The Broad Institute Genomics Platform"/>
            <consortium name="The Broad Institute Genomic Center for Infectious Diseases"/>
            <person name="Earl A."/>
            <person name="Manson A."/>
            <person name="Schwartman J."/>
            <person name="Gilmore M."/>
            <person name="Abouelleil A."/>
            <person name="Cao P."/>
            <person name="Chapman S."/>
            <person name="Cusick C."/>
            <person name="Shea T."/>
            <person name="Young S."/>
            <person name="Neafsey D."/>
            <person name="Nusbaum C."/>
            <person name="Birren B."/>
        </authorList>
    </citation>
    <scope>NUCLEOTIDE SEQUENCE</scope>
    <source>
        <strain evidence="7">9E7_DIV0242</strain>
    </source>
</reference>
<dbReference type="RefSeq" id="WP_086349543.1">
    <property type="nucleotide sequence ID" value="NZ_CP147247.1"/>
</dbReference>
<comment type="similarity">
    <text evidence="2">Belongs to the bacterial solute-binding protein 2 family.</text>
</comment>
<evidence type="ECO:0000313" key="8">
    <source>
        <dbReference type="Proteomes" id="UP000195141"/>
    </source>
</evidence>
<keyword evidence="3 4" id="KW-0732">Signal</keyword>
<evidence type="ECO:0000313" key="7">
    <source>
        <dbReference type="EMBL" id="WYJ90593.1"/>
    </source>
</evidence>
<dbReference type="EMBL" id="NGMM01000004">
    <property type="protein sequence ID" value="OTP14385.1"/>
    <property type="molecule type" value="Genomic_DNA"/>
</dbReference>
<dbReference type="Gene3D" id="3.40.50.2300">
    <property type="match status" value="2"/>
</dbReference>
<name>A0A242K4L3_9ENTE</name>
<feature type="signal peptide" evidence="4">
    <location>
        <begin position="1"/>
        <end position="20"/>
    </location>
</feature>
<dbReference type="PANTHER" id="PTHR46847">
    <property type="entry name" value="D-ALLOSE-BINDING PERIPLASMIC PROTEIN-RELATED"/>
    <property type="match status" value="1"/>
</dbReference>
<evidence type="ECO:0000256" key="2">
    <source>
        <dbReference type="ARBA" id="ARBA00007639"/>
    </source>
</evidence>
<keyword evidence="8" id="KW-1185">Reference proteome</keyword>
<comment type="subcellular location">
    <subcellularLocation>
        <location evidence="1">Cell envelope</location>
    </subcellularLocation>
</comment>
<reference evidence="6" key="1">
    <citation type="submission" date="2017-05" db="EMBL/GenBank/DDBJ databases">
        <title>The Genome Sequence of Enterococcus sp. 9E7_DIV0242.</title>
        <authorList>
            <consortium name="The Broad Institute Genomics Platform"/>
            <consortium name="The Broad Institute Genomic Center for Infectious Diseases"/>
            <person name="Earl A."/>
            <person name="Manson A."/>
            <person name="Schwartman J."/>
            <person name="Gilmore M."/>
            <person name="Abouelleil A."/>
            <person name="Cao P."/>
            <person name="Chapman S."/>
            <person name="Cusick C."/>
            <person name="Shea T."/>
            <person name="Young S."/>
            <person name="Neafsey D."/>
            <person name="Nusbaum C."/>
            <person name="Birren B."/>
        </authorList>
    </citation>
    <scope>NUCLEOTIDE SEQUENCE [LARGE SCALE GENOMIC DNA]</scope>
    <source>
        <strain evidence="6">9E7_DIV0242</strain>
    </source>
</reference>
<evidence type="ECO:0000256" key="3">
    <source>
        <dbReference type="ARBA" id="ARBA00022729"/>
    </source>
</evidence>
<accession>A0A242K4L3</accession>
<dbReference type="Pfam" id="PF13407">
    <property type="entry name" value="Peripla_BP_4"/>
    <property type="match status" value="1"/>
</dbReference>
<dbReference type="InterPro" id="IPR025997">
    <property type="entry name" value="SBP_2_dom"/>
</dbReference>
<evidence type="ECO:0000256" key="4">
    <source>
        <dbReference type="SAM" id="SignalP"/>
    </source>
</evidence>
<dbReference type="InterPro" id="IPR028082">
    <property type="entry name" value="Peripla_BP_I"/>
</dbReference>
<organism evidence="6">
    <name type="scientific">Candidatus Enterococcus clewellii</name>
    <dbReference type="NCBI Taxonomy" id="1834193"/>
    <lineage>
        <taxon>Bacteria</taxon>
        <taxon>Bacillati</taxon>
        <taxon>Bacillota</taxon>
        <taxon>Bacilli</taxon>
        <taxon>Lactobacillales</taxon>
        <taxon>Enterococcaceae</taxon>
        <taxon>Enterococcus</taxon>
    </lineage>
</organism>
<dbReference type="SUPFAM" id="SSF53822">
    <property type="entry name" value="Periplasmic binding protein-like I"/>
    <property type="match status" value="1"/>
</dbReference>
<feature type="domain" description="Periplasmic binding protein" evidence="5">
    <location>
        <begin position="32"/>
        <end position="295"/>
    </location>
</feature>
<dbReference type="PANTHER" id="PTHR46847:SF3">
    <property type="entry name" value="GALACTOFURANOSE-BINDING PROTEIN YTFQ"/>
    <property type="match status" value="1"/>
</dbReference>
<proteinExistence type="inferred from homology"/>
<keyword evidence="7" id="KW-0762">Sugar transport</keyword>
<feature type="chain" id="PRO_5039309133" evidence="4">
    <location>
        <begin position="21"/>
        <end position="320"/>
    </location>
</feature>
<dbReference type="Proteomes" id="UP000195141">
    <property type="component" value="Chromosome"/>
</dbReference>
<dbReference type="PROSITE" id="PS51257">
    <property type="entry name" value="PROKAR_LIPOPROTEIN"/>
    <property type="match status" value="1"/>
</dbReference>
<evidence type="ECO:0000313" key="6">
    <source>
        <dbReference type="EMBL" id="OTP14385.1"/>
    </source>
</evidence>
<gene>
    <name evidence="7" type="ORF">A5888_002350</name>
    <name evidence="6" type="ORF">A5888_002486</name>
</gene>
<dbReference type="GO" id="GO:0030246">
    <property type="term" value="F:carbohydrate binding"/>
    <property type="evidence" value="ECO:0007669"/>
    <property type="project" value="UniProtKB-ARBA"/>
</dbReference>
<dbReference type="CDD" id="cd06309">
    <property type="entry name" value="PBP1_galactofuranose_YtfQ-like"/>
    <property type="match status" value="1"/>
</dbReference>
<evidence type="ECO:0000259" key="5">
    <source>
        <dbReference type="Pfam" id="PF13407"/>
    </source>
</evidence>
<keyword evidence="7" id="KW-0813">Transport</keyword>
<dbReference type="GO" id="GO:0030313">
    <property type="term" value="C:cell envelope"/>
    <property type="evidence" value="ECO:0007669"/>
    <property type="project" value="UniProtKB-SubCell"/>
</dbReference>
<dbReference type="OrthoDB" id="9814427at2"/>